<dbReference type="PANTHER" id="PTHR43071:SF1">
    <property type="entry name" value="2-AMINO-4-HYDROXY-6-HYDROXYMETHYLDIHYDROPTERIDINE PYROPHOSPHOKINASE"/>
    <property type="match status" value="1"/>
</dbReference>
<evidence type="ECO:0000256" key="5">
    <source>
        <dbReference type="ARBA" id="ARBA00022679"/>
    </source>
</evidence>
<evidence type="ECO:0000256" key="8">
    <source>
        <dbReference type="ARBA" id="ARBA00022840"/>
    </source>
</evidence>
<evidence type="ECO:0000313" key="15">
    <source>
        <dbReference type="Proteomes" id="UP000185639"/>
    </source>
</evidence>
<keyword evidence="9" id="KW-0289">Folate biosynthesis</keyword>
<dbReference type="Gene3D" id="3.30.70.560">
    <property type="entry name" value="7,8-Dihydro-6-hydroxymethylpterin-pyrophosphokinase HPPK"/>
    <property type="match status" value="1"/>
</dbReference>
<organism evidence="14 15">
    <name type="scientific">Thalassolituus maritimus</name>
    <dbReference type="NCBI Taxonomy" id="484498"/>
    <lineage>
        <taxon>Bacteria</taxon>
        <taxon>Pseudomonadati</taxon>
        <taxon>Pseudomonadota</taxon>
        <taxon>Gammaproteobacteria</taxon>
        <taxon>Oceanospirillales</taxon>
        <taxon>Oceanospirillaceae</taxon>
        <taxon>Thalassolituus</taxon>
    </lineage>
</organism>
<dbReference type="STRING" id="484498.SAMN05421686_107205"/>
<accession>A0A1N7NR12</accession>
<evidence type="ECO:0000256" key="12">
    <source>
        <dbReference type="ARBA" id="ARBA00033413"/>
    </source>
</evidence>
<evidence type="ECO:0000256" key="3">
    <source>
        <dbReference type="ARBA" id="ARBA00013253"/>
    </source>
</evidence>
<evidence type="ECO:0000256" key="11">
    <source>
        <dbReference type="ARBA" id="ARBA00029766"/>
    </source>
</evidence>
<dbReference type="GO" id="GO:0016301">
    <property type="term" value="F:kinase activity"/>
    <property type="evidence" value="ECO:0007669"/>
    <property type="project" value="UniProtKB-KW"/>
</dbReference>
<comment type="function">
    <text evidence="10">Catalyzes the transfer of pyrophosphate from adenosine triphosphate (ATP) to 6-hydroxymethyl-7,8-dihydropterin, an enzymatic step in folate biosynthesis pathway.</text>
</comment>
<evidence type="ECO:0000313" key="14">
    <source>
        <dbReference type="EMBL" id="SIT00757.1"/>
    </source>
</evidence>
<dbReference type="PANTHER" id="PTHR43071">
    <property type="entry name" value="2-AMINO-4-HYDROXY-6-HYDROXYMETHYLDIHYDROPTERIDINE PYROPHOSPHOKINASE"/>
    <property type="match status" value="1"/>
</dbReference>
<comment type="similarity">
    <text evidence="2">Belongs to the HPPK family.</text>
</comment>
<dbReference type="NCBIfam" id="TIGR01498">
    <property type="entry name" value="folK"/>
    <property type="match status" value="1"/>
</dbReference>
<dbReference type="GO" id="GO:0003848">
    <property type="term" value="F:2-amino-4-hydroxy-6-hydroxymethyldihydropteridine diphosphokinase activity"/>
    <property type="evidence" value="ECO:0007669"/>
    <property type="project" value="UniProtKB-EC"/>
</dbReference>
<reference evidence="15" key="1">
    <citation type="submission" date="2017-01" db="EMBL/GenBank/DDBJ databases">
        <authorList>
            <person name="Varghese N."/>
            <person name="Submissions S."/>
        </authorList>
    </citation>
    <scope>NUCLEOTIDE SEQUENCE [LARGE SCALE GENOMIC DNA]</scope>
    <source>
        <strain evidence="15">DSM 24913</strain>
    </source>
</reference>
<evidence type="ECO:0000256" key="4">
    <source>
        <dbReference type="ARBA" id="ARBA00016218"/>
    </source>
</evidence>
<evidence type="ECO:0000256" key="6">
    <source>
        <dbReference type="ARBA" id="ARBA00022741"/>
    </source>
</evidence>
<dbReference type="SUPFAM" id="SSF55083">
    <property type="entry name" value="6-hydroxymethyl-7,8-dihydropterin pyrophosphokinase, HPPK"/>
    <property type="match status" value="1"/>
</dbReference>
<dbReference type="InterPro" id="IPR000550">
    <property type="entry name" value="Hppk"/>
</dbReference>
<dbReference type="Proteomes" id="UP000185639">
    <property type="component" value="Unassembled WGS sequence"/>
</dbReference>
<dbReference type="Pfam" id="PF01288">
    <property type="entry name" value="HPPK"/>
    <property type="match status" value="1"/>
</dbReference>
<dbReference type="OrthoDB" id="9808041at2"/>
<sequence length="164" mass="18233">MTTVYIGLGANIDGPIEQIHIALRTLKALPETQLIRCSSLYGSAPLGPEDQPDYVNAVAELETTLAPLDLLDALQAIEKTQGRIKHRHWGERCIDLDILLYGNETLNSERLNLPHHEMANRSFVVTPLLEIAPDLTLPDGQRLSQIQPEFDGDLHKLQSPVIDL</sequence>
<keyword evidence="8" id="KW-0067">ATP-binding</keyword>
<evidence type="ECO:0000256" key="2">
    <source>
        <dbReference type="ARBA" id="ARBA00005810"/>
    </source>
</evidence>
<dbReference type="InterPro" id="IPR035907">
    <property type="entry name" value="Hppk_sf"/>
</dbReference>
<proteinExistence type="inferred from homology"/>
<dbReference type="EMBL" id="FTOH01000007">
    <property type="protein sequence ID" value="SIT00757.1"/>
    <property type="molecule type" value="Genomic_DNA"/>
</dbReference>
<keyword evidence="6" id="KW-0547">Nucleotide-binding</keyword>
<evidence type="ECO:0000256" key="7">
    <source>
        <dbReference type="ARBA" id="ARBA00022777"/>
    </source>
</evidence>
<keyword evidence="7 14" id="KW-0418">Kinase</keyword>
<gene>
    <name evidence="14" type="ORF">SAMN05421686_107205</name>
</gene>
<dbReference type="GO" id="GO:0005524">
    <property type="term" value="F:ATP binding"/>
    <property type="evidence" value="ECO:0007669"/>
    <property type="project" value="UniProtKB-KW"/>
</dbReference>
<dbReference type="CDD" id="cd00483">
    <property type="entry name" value="HPPK"/>
    <property type="match status" value="1"/>
</dbReference>
<feature type="domain" description="7,8-dihydro-6-hydroxymethylpterin-pyrophosphokinase" evidence="13">
    <location>
        <begin position="88"/>
        <end position="99"/>
    </location>
</feature>
<evidence type="ECO:0000259" key="13">
    <source>
        <dbReference type="PROSITE" id="PS00794"/>
    </source>
</evidence>
<dbReference type="AlphaFoldDB" id="A0A1N7NR12"/>
<dbReference type="RefSeq" id="WP_076516579.1">
    <property type="nucleotide sequence ID" value="NZ_FTOH01000007.1"/>
</dbReference>
<dbReference type="PROSITE" id="PS00794">
    <property type="entry name" value="HPPK"/>
    <property type="match status" value="1"/>
</dbReference>
<dbReference type="EC" id="2.7.6.3" evidence="3"/>
<dbReference type="UniPathway" id="UPA00077">
    <property type="reaction ID" value="UER00155"/>
</dbReference>
<evidence type="ECO:0000256" key="1">
    <source>
        <dbReference type="ARBA" id="ARBA00005051"/>
    </source>
</evidence>
<protein>
    <recommendedName>
        <fullName evidence="4">2-amino-4-hydroxy-6-hydroxymethyldihydropteridine pyrophosphokinase</fullName>
        <ecNumber evidence="3">2.7.6.3</ecNumber>
    </recommendedName>
    <alternativeName>
        <fullName evidence="11">6-hydroxymethyl-7,8-dihydropterin pyrophosphokinase</fullName>
    </alternativeName>
    <alternativeName>
        <fullName evidence="12">7,8-dihydro-6-hydroxymethylpterin-pyrophosphokinase</fullName>
    </alternativeName>
</protein>
<dbReference type="GO" id="GO:0046656">
    <property type="term" value="P:folic acid biosynthetic process"/>
    <property type="evidence" value="ECO:0007669"/>
    <property type="project" value="UniProtKB-KW"/>
</dbReference>
<evidence type="ECO:0000256" key="9">
    <source>
        <dbReference type="ARBA" id="ARBA00022909"/>
    </source>
</evidence>
<evidence type="ECO:0000256" key="10">
    <source>
        <dbReference type="ARBA" id="ARBA00029409"/>
    </source>
</evidence>
<comment type="pathway">
    <text evidence="1">Cofactor biosynthesis; tetrahydrofolate biosynthesis; 2-amino-4-hydroxy-6-hydroxymethyl-7,8-dihydropteridine diphosphate from 7,8-dihydroneopterin triphosphate: step 4/4.</text>
</comment>
<dbReference type="GO" id="GO:0046654">
    <property type="term" value="P:tetrahydrofolate biosynthetic process"/>
    <property type="evidence" value="ECO:0007669"/>
    <property type="project" value="UniProtKB-UniPathway"/>
</dbReference>
<keyword evidence="5" id="KW-0808">Transferase</keyword>
<name>A0A1N7NR12_9GAMM</name>
<keyword evidence="15" id="KW-1185">Reference proteome</keyword>